<reference evidence="1 2" key="1">
    <citation type="submission" date="2020-04" db="EMBL/GenBank/DDBJ databases">
        <title>MicrobeNet Type strains.</title>
        <authorList>
            <person name="Nicholson A.C."/>
        </authorList>
    </citation>
    <scope>NUCLEOTIDE SEQUENCE [LARGE SCALE GENOMIC DNA]</scope>
    <source>
        <strain evidence="1 2">DSM 44445</strain>
    </source>
</reference>
<comment type="caution">
    <text evidence="1">The sequence shown here is derived from an EMBL/GenBank/DDBJ whole genome shotgun (WGS) entry which is preliminary data.</text>
</comment>
<evidence type="ECO:0000313" key="2">
    <source>
        <dbReference type="Proteomes" id="UP000523447"/>
    </source>
</evidence>
<proteinExistence type="predicted"/>
<evidence type="ECO:0000313" key="1">
    <source>
        <dbReference type="EMBL" id="NKY88754.1"/>
    </source>
</evidence>
<dbReference type="EMBL" id="JAAXPE010000034">
    <property type="protein sequence ID" value="NKY88754.1"/>
    <property type="molecule type" value="Genomic_DNA"/>
</dbReference>
<protein>
    <submittedName>
        <fullName evidence="1">Uncharacterized protein</fullName>
    </submittedName>
</protein>
<dbReference type="AlphaFoldDB" id="A0A7X6M2W7"/>
<sequence>MSDAEQIGFDIDFDEKTQTWLDWTAPARIQAQVRTFLEETLSLPDLPAEPLDWWAAPLRSRIEEAARAVFPDPDALTAPENRDIADQFVCFLGDMFIRRTGMEWTNIPEWGAPLYSDIGPCVRFAGDPVSAVSMVRMAQSAASGEAGERFGFVWGTLDDCVRRKTNFDT</sequence>
<name>A0A7X6M2W7_9NOCA</name>
<keyword evidence="2" id="KW-1185">Reference proteome</keyword>
<dbReference type="Proteomes" id="UP000523447">
    <property type="component" value="Unassembled WGS sequence"/>
</dbReference>
<organism evidence="1 2">
    <name type="scientific">Nocardia veterana</name>
    <dbReference type="NCBI Taxonomy" id="132249"/>
    <lineage>
        <taxon>Bacteria</taxon>
        <taxon>Bacillati</taxon>
        <taxon>Actinomycetota</taxon>
        <taxon>Actinomycetes</taxon>
        <taxon>Mycobacteriales</taxon>
        <taxon>Nocardiaceae</taxon>
        <taxon>Nocardia</taxon>
    </lineage>
</organism>
<gene>
    <name evidence="1" type="ORF">HGA07_24435</name>
</gene>
<accession>A0A7X6M2W7</accession>
<dbReference type="RefSeq" id="WP_040716829.1">
    <property type="nucleotide sequence ID" value="NZ_CAWPHS010000028.1"/>
</dbReference>